<keyword evidence="1" id="KW-1133">Transmembrane helix</keyword>
<organism evidence="2">
    <name type="scientific">hydrothermal vent metagenome</name>
    <dbReference type="NCBI Taxonomy" id="652676"/>
    <lineage>
        <taxon>unclassified sequences</taxon>
        <taxon>metagenomes</taxon>
        <taxon>ecological metagenomes</taxon>
    </lineage>
</organism>
<gene>
    <name evidence="2" type="ORF">MNBD_ACTINO01-225</name>
</gene>
<evidence type="ECO:0000313" key="2">
    <source>
        <dbReference type="EMBL" id="VAW07956.1"/>
    </source>
</evidence>
<reference evidence="2" key="1">
    <citation type="submission" date="2018-06" db="EMBL/GenBank/DDBJ databases">
        <authorList>
            <person name="Zhirakovskaya E."/>
        </authorList>
    </citation>
    <scope>NUCLEOTIDE SEQUENCE</scope>
</reference>
<dbReference type="EMBL" id="UOEI01000562">
    <property type="protein sequence ID" value="VAW07956.1"/>
    <property type="molecule type" value="Genomic_DNA"/>
</dbReference>
<proteinExistence type="predicted"/>
<evidence type="ECO:0000256" key="1">
    <source>
        <dbReference type="SAM" id="Phobius"/>
    </source>
</evidence>
<dbReference type="AlphaFoldDB" id="A0A3B0TLP3"/>
<keyword evidence="1" id="KW-0812">Transmembrane</keyword>
<sequence>MPLALFLALTVGLLTLFLALTVGLLALFLALLLTALVLCLALPLVAFRSLLISFHAGLQCLDALVSSLAAYCHPGKPAPRCAVLRIVSCAPVHDGACGRAPDAAFETGLIGSTTPSVESEADQMQTGA</sequence>
<accession>A0A3B0TLP3</accession>
<feature type="transmembrane region" description="Helical" evidence="1">
    <location>
        <begin position="29"/>
        <end position="47"/>
    </location>
</feature>
<name>A0A3B0TLP3_9ZZZZ</name>
<keyword evidence="1" id="KW-0472">Membrane</keyword>
<protein>
    <submittedName>
        <fullName evidence="2">Uncharacterized protein</fullName>
    </submittedName>
</protein>